<keyword evidence="2" id="KW-1185">Reference proteome</keyword>
<protein>
    <submittedName>
        <fullName evidence="1">Uncharacterized protein</fullName>
    </submittedName>
</protein>
<sequence length="1309" mass="148528">MEGYIMHLKDTFQQVLVNTIYRCNRYFVTPSQSPWDYMTCTLKGWSPEVPCLRQCTFNYLENGYYTNSQEKYLQGKTVRVRCHDGYSLHNNQNTMTCTEKGWYPPPICVRVGTDCFNLPSFDGAVLTGKKKKSYRSGEQVAFKCQRYYQLDGSNTIQCVKSKWIGRPVCRDVSCVNPPRVKNAVIQSERPRYQNGERVRYECIGTYDILGDVDVTCLNGTWTKPPQCKETCEISEEMMKKHNIQLKWTTSNKLYSKTQDHIEFICKHGYHPVTPYRTFRTACQEGKVVFTKYNNASKEANQDMVLSWNLKGSQLTLTRSFSNQIMFLDPQGRCGPPPPIDNGDTVSLPLPQYPPESAVEYKCQAYYVLQGDKHIVCRNGEWSEPPKCLEKLCGFPSVENGRIAQYYYTFESYYFPMSINQNLSFSCLVGYTTATGKREARTTCTAAGWSPEPQCFKKCPKPDLKNGYIFDSKLSYKIQENMRYRCASGYKSIAGKDEEVVQCLADGWSSQPTCRKEHETCLAPELHHGNYSTTQKTFKVKDRVRYECASGYHTASGKRTEEAECHPYGWALTPQCTKLKCSSLRVIENGYFHPVKQTYEEGDVVQFFCHKNYYLSGSDLIQCYNFGWYPESPVCEGRRNRCPPPPLPLNSNLQTYSTTYRHGETVRIECGLNFARQGAEEIRCENGKWTEPPKCVEDKQRTTCEAPPSVGNGAANPPSEVYHSGDKVAYVCERGYHLRGPGEITCNHGRWTLPPECVEPCTVNVVDMHRNNVEMKWNYEGKILHGDLIDFVCKQGYELSPSTPPSELSVQCNRGEVKYPSCIRKGVCFFPFVENGQSASSGQTYLEGATVQITCNKGYSLPDDKGSITCAEGGWSSPPECISTKKCLKTDIVVANGFFSESEYAYSVNKETQYKCKPGYMTADGKTSGTVRCLQGGWSSQPTCIKSCDRPVLVNARVKSDVTWFQLNDRLNYECHAGYENHDGRTTDSIVCGEDGWSHLPTCRGQVRSCGQPPQLPNGKPKHVKQEKYEHSEMVEYDCSPNFVMKGPKKIQCMDGEWTTLPTCVEPGKACRFMPQLENGYSQPSVPPYQHGVSVVLSCRNAYTMIGNTTVTCIDGIWTELPKCVATNQLKRCEKPRFYVRGQLSSYMHEFNHNARVSYKCAGKSTYVQTVCINGKWDPEPDCLESAQYCGLPPPIDNGDITSFPLSAYSPGSVVQYRCQSFYELRGNLTVTCRNGQWSEPPTCIDACIISEDRMNKNNIQLKRRNPPNRYAKTGDFIEFECKSSHKERTPIQSFRVLCQEGKFEYPTCE</sequence>
<gene>
    <name evidence="1" type="ORF">MJG53_011401</name>
</gene>
<evidence type="ECO:0000313" key="1">
    <source>
        <dbReference type="EMBL" id="KAI4578546.1"/>
    </source>
</evidence>
<accession>A0ACB9UT85</accession>
<organism evidence="1 2">
    <name type="scientific">Ovis ammon polii x Ovis aries</name>
    <dbReference type="NCBI Taxonomy" id="2918886"/>
    <lineage>
        <taxon>Eukaryota</taxon>
        <taxon>Metazoa</taxon>
        <taxon>Chordata</taxon>
        <taxon>Craniata</taxon>
        <taxon>Vertebrata</taxon>
        <taxon>Euteleostomi</taxon>
        <taxon>Mammalia</taxon>
        <taxon>Eutheria</taxon>
        <taxon>Laurasiatheria</taxon>
        <taxon>Artiodactyla</taxon>
        <taxon>Ruminantia</taxon>
        <taxon>Pecora</taxon>
        <taxon>Bovidae</taxon>
        <taxon>Caprinae</taxon>
        <taxon>Ovis</taxon>
    </lineage>
</organism>
<name>A0ACB9UT85_9CETA</name>
<proteinExistence type="predicted"/>
<evidence type="ECO:0000313" key="2">
    <source>
        <dbReference type="Proteomes" id="UP001057279"/>
    </source>
</evidence>
<reference evidence="1" key="1">
    <citation type="submission" date="2022-03" db="EMBL/GenBank/DDBJ databases">
        <title>Genomic analyses of argali, domestic sheep and their hybrids provide insights into chromosomal evolution, heterosis and genetic basis of agronomic traits.</title>
        <authorList>
            <person name="Li M."/>
        </authorList>
    </citation>
    <scope>NUCLEOTIDE SEQUENCE</scope>
    <source>
        <strain evidence="1">F1 hybrid</strain>
    </source>
</reference>
<dbReference type="EMBL" id="CM043037">
    <property type="protein sequence ID" value="KAI4578546.1"/>
    <property type="molecule type" value="Genomic_DNA"/>
</dbReference>
<dbReference type="Proteomes" id="UP001057279">
    <property type="component" value="Linkage Group LG12"/>
</dbReference>
<comment type="caution">
    <text evidence="1">The sequence shown here is derived from an EMBL/GenBank/DDBJ whole genome shotgun (WGS) entry which is preliminary data.</text>
</comment>